<dbReference type="InterPro" id="IPR038765">
    <property type="entry name" value="Papain-like_cys_pep_sf"/>
</dbReference>
<comment type="caution">
    <text evidence="1">The sequence shown here is derived from an EMBL/GenBank/DDBJ whole genome shotgun (WGS) entry which is preliminary data.</text>
</comment>
<sequence>MPLRRTEVKSFALSSGMQSITIPNAFIGQVPARLIMGMVSNTAYNGDFSNNPFNFKHYDLSYLCLLDGNRMIPSKPYQPKFDTSNSYSRCYMSLFTDLGRYHKDQDINISYSEYKDGYTLLAIDLTLDLSADGMHDSVLRNSNLALDIRFIKALPETVNLIVYAEYRNVKEIDKNRNVLTDFLKMNSQSLCNLAWSDSILRSKFGGVYASDELPRTLTGYSCFIVNLDSRAKPGSHWVALAFRNNTCFYFCSFASVPKKGKILNFIKQNSQKLMWNKCRYQSATSFTSGQFCLHFLYKFVRKQTLSPLDSNNIAFNEKFIQRFVAKNFRLQKCCLTPHSNQICHTYKNRHKRA</sequence>
<gene>
    <name evidence="1" type="primary">F54H12.2_105</name>
    <name evidence="1" type="ORF">TNCT_649521</name>
</gene>
<dbReference type="OrthoDB" id="6100337at2759"/>
<keyword evidence="2" id="KW-1185">Reference proteome</keyword>
<evidence type="ECO:0000313" key="1">
    <source>
        <dbReference type="EMBL" id="GFQ99008.1"/>
    </source>
</evidence>
<proteinExistence type="predicted"/>
<protein>
    <submittedName>
        <fullName evidence="1">Uncharacterized protein F54H12.2</fullName>
    </submittedName>
</protein>
<dbReference type="EMBL" id="BMAO01034802">
    <property type="protein sequence ID" value="GFQ99008.1"/>
    <property type="molecule type" value="Genomic_DNA"/>
</dbReference>
<name>A0A8X6GA84_TRICU</name>
<dbReference type="Proteomes" id="UP000887116">
    <property type="component" value="Unassembled WGS sequence"/>
</dbReference>
<dbReference type="Gene3D" id="3.40.395.10">
    <property type="entry name" value="Adenoviral Proteinase, Chain A"/>
    <property type="match status" value="1"/>
</dbReference>
<reference evidence="1" key="1">
    <citation type="submission" date="2020-07" db="EMBL/GenBank/DDBJ databases">
        <title>Multicomponent nature underlies the extraordinary mechanical properties of spider dragline silk.</title>
        <authorList>
            <person name="Kono N."/>
            <person name="Nakamura H."/>
            <person name="Mori M."/>
            <person name="Yoshida Y."/>
            <person name="Ohtoshi R."/>
            <person name="Malay A.D."/>
            <person name="Moran D.A.P."/>
            <person name="Tomita M."/>
            <person name="Numata K."/>
            <person name="Arakawa K."/>
        </authorList>
    </citation>
    <scope>NUCLEOTIDE SEQUENCE</scope>
</reference>
<dbReference type="AlphaFoldDB" id="A0A8X6GA84"/>
<evidence type="ECO:0000313" key="2">
    <source>
        <dbReference type="Proteomes" id="UP000887116"/>
    </source>
</evidence>
<dbReference type="SUPFAM" id="SSF54001">
    <property type="entry name" value="Cysteine proteinases"/>
    <property type="match status" value="1"/>
</dbReference>
<organism evidence="1 2">
    <name type="scientific">Trichonephila clavata</name>
    <name type="common">Joro spider</name>
    <name type="synonym">Nephila clavata</name>
    <dbReference type="NCBI Taxonomy" id="2740835"/>
    <lineage>
        <taxon>Eukaryota</taxon>
        <taxon>Metazoa</taxon>
        <taxon>Ecdysozoa</taxon>
        <taxon>Arthropoda</taxon>
        <taxon>Chelicerata</taxon>
        <taxon>Arachnida</taxon>
        <taxon>Araneae</taxon>
        <taxon>Araneomorphae</taxon>
        <taxon>Entelegynae</taxon>
        <taxon>Araneoidea</taxon>
        <taxon>Nephilidae</taxon>
        <taxon>Trichonephila</taxon>
    </lineage>
</organism>
<accession>A0A8X6GA84</accession>